<name>U7Q8K4_9CYAN</name>
<reference evidence="1 2" key="1">
    <citation type="journal article" date="2013" name="Front. Microbiol.">
        <title>Comparative genomic analyses of the cyanobacterium, Lyngbya aestuarii BL J, a powerful hydrogen producer.</title>
        <authorList>
            <person name="Kothari A."/>
            <person name="Vaughn M."/>
            <person name="Garcia-Pichel F."/>
        </authorList>
    </citation>
    <scope>NUCLEOTIDE SEQUENCE [LARGE SCALE GENOMIC DNA]</scope>
    <source>
        <strain evidence="1 2">BL J</strain>
    </source>
</reference>
<keyword evidence="2" id="KW-1185">Reference proteome</keyword>
<protein>
    <submittedName>
        <fullName evidence="1">Uncharacterized protein</fullName>
    </submittedName>
</protein>
<feature type="non-terminal residue" evidence="1">
    <location>
        <position position="31"/>
    </location>
</feature>
<sequence length="31" mass="3701">MYSPFLCTLTVYFKRMFATWAEIGVGFCDRF</sequence>
<dbReference type="EMBL" id="AUZM01000397">
    <property type="protein sequence ID" value="ERT03532.1"/>
    <property type="molecule type" value="Genomic_DNA"/>
</dbReference>
<accession>U7Q8K4</accession>
<evidence type="ECO:0000313" key="2">
    <source>
        <dbReference type="Proteomes" id="UP000017127"/>
    </source>
</evidence>
<organism evidence="1 2">
    <name type="scientific">Lyngbya aestuarii BL J</name>
    <dbReference type="NCBI Taxonomy" id="1348334"/>
    <lineage>
        <taxon>Bacteria</taxon>
        <taxon>Bacillati</taxon>
        <taxon>Cyanobacteriota</taxon>
        <taxon>Cyanophyceae</taxon>
        <taxon>Oscillatoriophycideae</taxon>
        <taxon>Oscillatoriales</taxon>
        <taxon>Microcoleaceae</taxon>
        <taxon>Lyngbya</taxon>
    </lineage>
</organism>
<dbReference type="Proteomes" id="UP000017127">
    <property type="component" value="Unassembled WGS sequence"/>
</dbReference>
<comment type="caution">
    <text evidence="1">The sequence shown here is derived from an EMBL/GenBank/DDBJ whole genome shotgun (WGS) entry which is preliminary data.</text>
</comment>
<evidence type="ECO:0000313" key="1">
    <source>
        <dbReference type="EMBL" id="ERT03532.1"/>
    </source>
</evidence>
<proteinExistence type="predicted"/>
<gene>
    <name evidence="1" type="ORF">M595_6529</name>
</gene>
<dbReference type="AlphaFoldDB" id="U7Q8K4"/>